<dbReference type="InterPro" id="IPR012341">
    <property type="entry name" value="6hp_glycosidase-like_sf"/>
</dbReference>
<dbReference type="GO" id="GO:0005975">
    <property type="term" value="P:carbohydrate metabolic process"/>
    <property type="evidence" value="ECO:0007669"/>
    <property type="project" value="InterPro"/>
</dbReference>
<comment type="similarity">
    <text evidence="1">Belongs to the glycosyl hydrolase 8 (cellulase D) family.</text>
</comment>
<sequence>MEAKYVRWRDTYLRSSPLGLYLYYNNRGDNGNAITCSEAHGYAMLISVLHRNQPDFDGLLNFFLNFLNPNGLMCWQIRSPHQPSSGGHPVQPYVEEDGKTSATDGDIDIASSLYLASKVFGDGDGRYRREADRLCSQILRFTIHPELGTPLLGDWANRDSPEAEKLYNATRTSDFILSAFVLFSRSHSNPNERSRWGWVLECTKRVALCCGGCTGFLPDFLVYDSKSATWSAVKGKLLESEHDGAVNWNACRTPWRLSHYLATTGDTSILPLLQHAHGSARNLPAFRFPNIPAGVKVQQGQVQALVDYSDKAFIAPVGYLCHVLGDNQGQQQCVSALDNQAESYFGDTIDLLIAEQASHAHEWM</sequence>
<keyword evidence="2" id="KW-0378">Hydrolase</keyword>
<keyword evidence="5" id="KW-1185">Reference proteome</keyword>
<dbReference type="InterPro" id="IPR008928">
    <property type="entry name" value="6-hairpin_glycosidase_sf"/>
</dbReference>
<proteinExistence type="inferred from homology"/>
<evidence type="ECO:0000313" key="5">
    <source>
        <dbReference type="Proteomes" id="UP000324022"/>
    </source>
</evidence>
<evidence type="ECO:0000256" key="1">
    <source>
        <dbReference type="ARBA" id="ARBA00009209"/>
    </source>
</evidence>
<name>A0A5C3DXE5_9BASI</name>
<protein>
    <submittedName>
        <fullName evidence="4">Related to Endoglucanase</fullName>
    </submittedName>
</protein>
<dbReference type="InterPro" id="IPR002037">
    <property type="entry name" value="Glyco_hydro_8"/>
</dbReference>
<evidence type="ECO:0000256" key="3">
    <source>
        <dbReference type="ARBA" id="ARBA00023295"/>
    </source>
</evidence>
<dbReference type="Gene3D" id="1.50.10.10">
    <property type="match status" value="1"/>
</dbReference>
<dbReference type="SUPFAM" id="SSF48208">
    <property type="entry name" value="Six-hairpin glycosidases"/>
    <property type="match status" value="1"/>
</dbReference>
<dbReference type="OrthoDB" id="2541080at2759"/>
<evidence type="ECO:0000256" key="2">
    <source>
        <dbReference type="ARBA" id="ARBA00022801"/>
    </source>
</evidence>
<gene>
    <name evidence="4" type="ORF">UTRI_01540</name>
</gene>
<accession>A0A5C3DXE5</accession>
<dbReference type="EMBL" id="OOIN01000004">
    <property type="protein sequence ID" value="SPO22862.1"/>
    <property type="molecule type" value="Genomic_DNA"/>
</dbReference>
<dbReference type="Proteomes" id="UP000324022">
    <property type="component" value="Unassembled WGS sequence"/>
</dbReference>
<dbReference type="Pfam" id="PF01270">
    <property type="entry name" value="Glyco_hydro_8"/>
    <property type="match status" value="1"/>
</dbReference>
<dbReference type="AlphaFoldDB" id="A0A5C3DXE5"/>
<evidence type="ECO:0000313" key="4">
    <source>
        <dbReference type="EMBL" id="SPO22862.1"/>
    </source>
</evidence>
<keyword evidence="3" id="KW-0326">Glycosidase</keyword>
<organism evidence="4 5">
    <name type="scientific">Ustilago trichophora</name>
    <dbReference type="NCBI Taxonomy" id="86804"/>
    <lineage>
        <taxon>Eukaryota</taxon>
        <taxon>Fungi</taxon>
        <taxon>Dikarya</taxon>
        <taxon>Basidiomycota</taxon>
        <taxon>Ustilaginomycotina</taxon>
        <taxon>Ustilaginomycetes</taxon>
        <taxon>Ustilaginales</taxon>
        <taxon>Ustilaginaceae</taxon>
        <taxon>Ustilago</taxon>
    </lineage>
</organism>
<dbReference type="GO" id="GO:0004553">
    <property type="term" value="F:hydrolase activity, hydrolyzing O-glycosyl compounds"/>
    <property type="evidence" value="ECO:0007669"/>
    <property type="project" value="InterPro"/>
</dbReference>
<reference evidence="4 5" key="1">
    <citation type="submission" date="2018-03" db="EMBL/GenBank/DDBJ databases">
        <authorList>
            <person name="Guldener U."/>
        </authorList>
    </citation>
    <scope>NUCLEOTIDE SEQUENCE [LARGE SCALE GENOMIC DNA]</scope>
    <source>
        <strain evidence="4 5">NBRC100155</strain>
    </source>
</reference>